<dbReference type="Gene3D" id="1.20.120.20">
    <property type="entry name" value="Apolipoprotein"/>
    <property type="match status" value="1"/>
</dbReference>
<gene>
    <name evidence="1" type="ORF">PEVE_00013404</name>
</gene>
<organism evidence="1 2">
    <name type="scientific">Porites evermanni</name>
    <dbReference type="NCBI Taxonomy" id="104178"/>
    <lineage>
        <taxon>Eukaryota</taxon>
        <taxon>Metazoa</taxon>
        <taxon>Cnidaria</taxon>
        <taxon>Anthozoa</taxon>
        <taxon>Hexacorallia</taxon>
        <taxon>Scleractinia</taxon>
        <taxon>Fungiina</taxon>
        <taxon>Poritidae</taxon>
        <taxon>Porites</taxon>
    </lineage>
</organism>
<dbReference type="EMBL" id="CALNXI010000002">
    <property type="protein sequence ID" value="CAH3013747.1"/>
    <property type="molecule type" value="Genomic_DNA"/>
</dbReference>
<keyword evidence="2" id="KW-1185">Reference proteome</keyword>
<evidence type="ECO:0008006" key="3">
    <source>
        <dbReference type="Google" id="ProtNLM"/>
    </source>
</evidence>
<name>A0ABN8LDM6_9CNID</name>
<proteinExistence type="predicted"/>
<sequence length="559" mass="64015">MIEVKDWKVAIAKDETEKFEKNLANSPYFKVGILLSMTSGIAMRSREGRFEIAFNQNQKQYQIYVPNASNEEHLIVWSVVMADQLKIQGDLSESKTSGLNMIYKKFADNIKHSEKCKSNLEALEICVTNLKETFCQFSKPSHLDRNCRNALVEFTFNMASNNGEHAPKRFRQMEEKEPASTRYIKLDMKKYDSSVQDYSDEDLVKIFEFGLKVKESASLNLDVNQKMMEDALNSKMKPIHETVEKIEEQVRKQVLKVQQDVTMEVNDNMTKFAKNVESLKQNLSDHLTSIANELTSKVDGAAQKVQPLGELSNTISESAQKIKDQMRLEVTDSERRVQEKLKDCNEKLDAISNTLDKPKKKGDRAERKVIDVLKQQLPNFTFIDTSSDKGKGDIEAQSPNGHKIMIEVKDWKVAIAKDEIEKFEKNLANSPYFKVGILLSMTSGIARRSREGRFEIAFNQNQKQYQIYVPNASNEEHLIEWSVVMADQLVQIEGDLSESKTSGLNMIYKKFADNIKHSEKCKSNLEALEICVTNLKENIQPILETVNETKTDMYKLLHS</sequence>
<evidence type="ECO:0000313" key="1">
    <source>
        <dbReference type="EMBL" id="CAH3013747.1"/>
    </source>
</evidence>
<reference evidence="1 2" key="1">
    <citation type="submission" date="2022-05" db="EMBL/GenBank/DDBJ databases">
        <authorList>
            <consortium name="Genoscope - CEA"/>
            <person name="William W."/>
        </authorList>
    </citation>
    <scope>NUCLEOTIDE SEQUENCE [LARGE SCALE GENOMIC DNA]</scope>
</reference>
<accession>A0ABN8LDM6</accession>
<protein>
    <recommendedName>
        <fullName evidence="3">Restriction endonuclease type IV Mrr domain-containing protein</fullName>
    </recommendedName>
</protein>
<evidence type="ECO:0000313" key="2">
    <source>
        <dbReference type="Proteomes" id="UP001159427"/>
    </source>
</evidence>
<dbReference type="Proteomes" id="UP001159427">
    <property type="component" value="Unassembled WGS sequence"/>
</dbReference>
<dbReference type="SUPFAM" id="SSF58113">
    <property type="entry name" value="Apolipoprotein A-I"/>
    <property type="match status" value="1"/>
</dbReference>
<comment type="caution">
    <text evidence="1">The sequence shown here is derived from an EMBL/GenBank/DDBJ whole genome shotgun (WGS) entry which is preliminary data.</text>
</comment>